<evidence type="ECO:0000256" key="1">
    <source>
        <dbReference type="SAM" id="SignalP"/>
    </source>
</evidence>
<accession>A0A7R8UKH4</accession>
<feature type="signal peptide" evidence="1">
    <location>
        <begin position="1"/>
        <end position="20"/>
    </location>
</feature>
<name>A0A7R8UKH4_HERIL</name>
<dbReference type="Pfam" id="PF06477">
    <property type="entry name" value="DUF1091"/>
    <property type="match status" value="1"/>
</dbReference>
<dbReference type="AlphaFoldDB" id="A0A7R8UKH4"/>
<sequence>MKHGTGISLILSLFFAFITDQRKVTVLFERVETVSNDQYVKNVNVSLSKSGGLNVDVHNLQVVQEVYAQMQVTLLQYIAGHDMIVMNRTVNYCHLGRNKNPDREQLWAAIMDIAVKSGNFSLGCPLYPGSYFLHNLTMTDYELPNFIPDARFRLLFSLLTENEIGDLVRVLKFSILGRVKASKRDKGFNMM</sequence>
<evidence type="ECO:0000313" key="3">
    <source>
        <dbReference type="Proteomes" id="UP000594454"/>
    </source>
</evidence>
<feature type="chain" id="PRO_5030941339" evidence="1">
    <location>
        <begin position="21"/>
        <end position="191"/>
    </location>
</feature>
<dbReference type="InParanoid" id="A0A7R8UKH4"/>
<keyword evidence="3" id="KW-1185">Reference proteome</keyword>
<dbReference type="SMART" id="SM00697">
    <property type="entry name" value="DM8"/>
    <property type="match status" value="1"/>
</dbReference>
<keyword evidence="1" id="KW-0732">Signal</keyword>
<evidence type="ECO:0000313" key="2">
    <source>
        <dbReference type="EMBL" id="CAD7082328.1"/>
    </source>
</evidence>
<dbReference type="InterPro" id="IPR010512">
    <property type="entry name" value="DUF1091"/>
</dbReference>
<protein>
    <submittedName>
        <fullName evidence="2">Uncharacterized protein</fullName>
    </submittedName>
</protein>
<dbReference type="Proteomes" id="UP000594454">
    <property type="component" value="Chromosome 2"/>
</dbReference>
<gene>
    <name evidence="2" type="ORF">HERILL_LOCUS5367</name>
</gene>
<proteinExistence type="predicted"/>
<dbReference type="PANTHER" id="PTHR20898">
    <property type="entry name" value="DAEDALUS ON 3-RELATED-RELATED"/>
    <property type="match status" value="1"/>
</dbReference>
<dbReference type="OrthoDB" id="8066295at2759"/>
<organism evidence="2 3">
    <name type="scientific">Hermetia illucens</name>
    <name type="common">Black soldier fly</name>
    <dbReference type="NCBI Taxonomy" id="343691"/>
    <lineage>
        <taxon>Eukaryota</taxon>
        <taxon>Metazoa</taxon>
        <taxon>Ecdysozoa</taxon>
        <taxon>Arthropoda</taxon>
        <taxon>Hexapoda</taxon>
        <taxon>Insecta</taxon>
        <taxon>Pterygota</taxon>
        <taxon>Neoptera</taxon>
        <taxon>Endopterygota</taxon>
        <taxon>Diptera</taxon>
        <taxon>Brachycera</taxon>
        <taxon>Stratiomyomorpha</taxon>
        <taxon>Stratiomyidae</taxon>
        <taxon>Hermetiinae</taxon>
        <taxon>Hermetia</taxon>
    </lineage>
</organism>
<dbReference type="EMBL" id="LR899010">
    <property type="protein sequence ID" value="CAD7082328.1"/>
    <property type="molecule type" value="Genomic_DNA"/>
</dbReference>
<reference evidence="2 3" key="1">
    <citation type="submission" date="2020-11" db="EMBL/GenBank/DDBJ databases">
        <authorList>
            <person name="Wallbank WR R."/>
            <person name="Pardo Diaz C."/>
            <person name="Kozak K."/>
            <person name="Martin S."/>
            <person name="Jiggins C."/>
            <person name="Moest M."/>
            <person name="Warren A I."/>
            <person name="Generalovic N T."/>
            <person name="Byers J.R.P. K."/>
            <person name="Montejo-Kovacevich G."/>
            <person name="Yen C E."/>
        </authorList>
    </citation>
    <scope>NUCLEOTIDE SEQUENCE [LARGE SCALE GENOMIC DNA]</scope>
</reference>
<dbReference type="PANTHER" id="PTHR20898:SF1">
    <property type="entry name" value="MD-2-RELATED LIPID-RECOGNITION DOMAIN-CONTAINING PROTEIN"/>
    <property type="match status" value="1"/>
</dbReference>